<keyword evidence="10" id="KW-1185">Reference proteome</keyword>
<sequence length="200" mass="21330">MAAMGELWTNIGISPDGALGVAVASALLYILYSVVLTLWGPRLFSSSSTLSVALLTVLGSLVARAMLGEFPTLGGALVAATTLLVMEAVIGRLRRFSKPAWARRGPRHKPRVVMIDGRFVDRPQRERVTTDADVLLRLRTAGVRHVNDAALVILESRGGVTVLRSGERIDARLLADVMGADLVPEHLIDARGAESEPSAG</sequence>
<protein>
    <submittedName>
        <fullName evidence="9">DUF421 domain-containing protein</fullName>
    </submittedName>
</protein>
<evidence type="ECO:0000259" key="8">
    <source>
        <dbReference type="Pfam" id="PF04239"/>
    </source>
</evidence>
<dbReference type="Proteomes" id="UP000292373">
    <property type="component" value="Unassembled WGS sequence"/>
</dbReference>
<accession>A0A4Q9KHS8</accession>
<evidence type="ECO:0000256" key="1">
    <source>
        <dbReference type="ARBA" id="ARBA00004651"/>
    </source>
</evidence>
<keyword evidence="4 7" id="KW-0812">Transmembrane</keyword>
<evidence type="ECO:0000256" key="3">
    <source>
        <dbReference type="ARBA" id="ARBA00022475"/>
    </source>
</evidence>
<keyword evidence="3" id="KW-1003">Cell membrane</keyword>
<comment type="similarity">
    <text evidence="2">Belongs to the UPF0702 family.</text>
</comment>
<dbReference type="GO" id="GO:0005886">
    <property type="term" value="C:plasma membrane"/>
    <property type="evidence" value="ECO:0007669"/>
    <property type="project" value="UniProtKB-SubCell"/>
</dbReference>
<feature type="transmembrane region" description="Helical" evidence="7">
    <location>
        <begin position="17"/>
        <end position="38"/>
    </location>
</feature>
<evidence type="ECO:0000313" key="9">
    <source>
        <dbReference type="EMBL" id="TBT87436.1"/>
    </source>
</evidence>
<evidence type="ECO:0000256" key="5">
    <source>
        <dbReference type="ARBA" id="ARBA00022989"/>
    </source>
</evidence>
<keyword evidence="6 7" id="KW-0472">Membrane</keyword>
<feature type="domain" description="YetF C-terminal" evidence="8">
    <location>
        <begin position="107"/>
        <end position="167"/>
    </location>
</feature>
<feature type="transmembrane region" description="Helical" evidence="7">
    <location>
        <begin position="73"/>
        <end position="93"/>
    </location>
</feature>
<comment type="caution">
    <text evidence="9">The sequence shown here is derived from an EMBL/GenBank/DDBJ whole genome shotgun (WGS) entry which is preliminary data.</text>
</comment>
<gene>
    <name evidence="9" type="ORF">ET989_03800</name>
</gene>
<dbReference type="AlphaFoldDB" id="A0A4Q9KHS8"/>
<name>A0A4Q9KHS8_9ACTN</name>
<evidence type="ECO:0000256" key="6">
    <source>
        <dbReference type="ARBA" id="ARBA00023136"/>
    </source>
</evidence>
<comment type="subcellular location">
    <subcellularLocation>
        <location evidence="1">Cell membrane</location>
        <topology evidence="1">Multi-pass membrane protein</topology>
    </subcellularLocation>
</comment>
<reference evidence="9 10" key="1">
    <citation type="submission" date="2019-01" db="EMBL/GenBank/DDBJ databases">
        <title>Lactibacter flavus gen. nov., sp. nov., a novel bacterium of the family Propionibacteriaceae isolated from raw milk and dairy products.</title>
        <authorList>
            <person name="Huptas C."/>
            <person name="Wenning M."/>
            <person name="Breitenwieser F."/>
            <person name="Doll E."/>
            <person name="Von Neubeck M."/>
            <person name="Busse H.-J."/>
            <person name="Scherer S."/>
        </authorList>
    </citation>
    <scope>NUCLEOTIDE SEQUENCE [LARGE SCALE GENOMIC DNA]</scope>
    <source>
        <strain evidence="9 10">KCTC 33808</strain>
    </source>
</reference>
<keyword evidence="5 7" id="KW-1133">Transmembrane helix</keyword>
<feature type="transmembrane region" description="Helical" evidence="7">
    <location>
        <begin position="50"/>
        <end position="67"/>
    </location>
</feature>
<evidence type="ECO:0000256" key="4">
    <source>
        <dbReference type="ARBA" id="ARBA00022692"/>
    </source>
</evidence>
<evidence type="ECO:0000313" key="10">
    <source>
        <dbReference type="Proteomes" id="UP000292373"/>
    </source>
</evidence>
<dbReference type="OrthoDB" id="3266405at2"/>
<dbReference type="Pfam" id="PF04239">
    <property type="entry name" value="DUF421"/>
    <property type="match status" value="1"/>
</dbReference>
<dbReference type="InterPro" id="IPR007353">
    <property type="entry name" value="DUF421"/>
</dbReference>
<proteinExistence type="inferred from homology"/>
<dbReference type="InterPro" id="IPR023090">
    <property type="entry name" value="UPF0702_alpha/beta_dom_sf"/>
</dbReference>
<dbReference type="PANTHER" id="PTHR34582:SF6">
    <property type="entry name" value="UPF0702 TRANSMEMBRANE PROTEIN YCAP"/>
    <property type="match status" value="1"/>
</dbReference>
<evidence type="ECO:0000256" key="7">
    <source>
        <dbReference type="SAM" id="Phobius"/>
    </source>
</evidence>
<dbReference type="Gene3D" id="3.30.240.20">
    <property type="entry name" value="bsu07140 like domains"/>
    <property type="match status" value="1"/>
</dbReference>
<dbReference type="PANTHER" id="PTHR34582">
    <property type="entry name" value="UPF0702 TRANSMEMBRANE PROTEIN YCAP"/>
    <property type="match status" value="1"/>
</dbReference>
<dbReference type="EMBL" id="SDMQ01000002">
    <property type="protein sequence ID" value="TBT87436.1"/>
    <property type="molecule type" value="Genomic_DNA"/>
</dbReference>
<evidence type="ECO:0000256" key="2">
    <source>
        <dbReference type="ARBA" id="ARBA00006448"/>
    </source>
</evidence>
<organism evidence="9 10">
    <name type="scientific">Propioniciclava sinopodophylli</name>
    <dbReference type="NCBI Taxonomy" id="1837344"/>
    <lineage>
        <taxon>Bacteria</taxon>
        <taxon>Bacillati</taxon>
        <taxon>Actinomycetota</taxon>
        <taxon>Actinomycetes</taxon>
        <taxon>Propionibacteriales</taxon>
        <taxon>Propionibacteriaceae</taxon>
        <taxon>Propioniciclava</taxon>
    </lineage>
</organism>